<dbReference type="GO" id="GO:0003341">
    <property type="term" value="P:cilium movement"/>
    <property type="evidence" value="ECO:0007669"/>
    <property type="project" value="TreeGrafter"/>
</dbReference>
<dbReference type="InterPro" id="IPR051876">
    <property type="entry name" value="ODA-DC/CCD"/>
</dbReference>
<feature type="compositionally biased region" description="Basic and acidic residues" evidence="3">
    <location>
        <begin position="535"/>
        <end position="546"/>
    </location>
</feature>
<evidence type="ECO:0000259" key="4">
    <source>
        <dbReference type="Pfam" id="PF21773"/>
    </source>
</evidence>
<feature type="coiled-coil region" evidence="2">
    <location>
        <begin position="45"/>
        <end position="133"/>
    </location>
</feature>
<sequence>MPRGRLATSARSDGSDVDIDGTAESEIAKLQRQFRIMEGDRQAYTIQAREQIRKQQQEMENLLKEQEELNRNLGACKSLSRQQQDSEDTQSLRALLEQRDMLEEELLKEKQCQKEVEKEVANMELKLAELRKSDVSGGDTQRSELRRTQKAIRTLEYKLDRSLTSFNEQLTKNCHLREELQTLHIERIRFQQLHNRLDKELYDVRKKIGETVNLSTAAYDARVEAQSKMTMMREKAVKDLAQYNAEMKELERCRFVLCIDVVCVSELKEQRRVDSGEESLDALDEVFQRIETVTGEDNLDMLVTRFIQVEDQNFALFNFVNEQNNEAEALRDRINQTQEEIEKFGVASLQQEQDHRSLLRDIDEQQKETESQAEDYENQASIMSKILEQIKTGVNGIFSEIECDRSVIEDMLGSSTGISENNIMSYLGLVEQKTNELLTIQAYLTSKDLEKDYNPKDLAKFLLGQNPELLQQSVNIKPALNSVEYDAEESPVTDEEERPLSQGELRRKIIKGVLQKESSARQAVTKASKISQQFDGRRRSLEDPLI</sequence>
<evidence type="ECO:0000256" key="2">
    <source>
        <dbReference type="SAM" id="Coils"/>
    </source>
</evidence>
<evidence type="ECO:0000256" key="3">
    <source>
        <dbReference type="SAM" id="MobiDB-lite"/>
    </source>
</evidence>
<reference evidence="5 6" key="1">
    <citation type="journal article" date="2023" name="Mol. Biol. Evol.">
        <title>Genomics of Secondarily Temperate Adaptation in the Only Non-Antarctic Icefish.</title>
        <authorList>
            <person name="Rivera-Colon A.G."/>
            <person name="Rayamajhi N."/>
            <person name="Minhas B.F."/>
            <person name="Madrigal G."/>
            <person name="Bilyk K.T."/>
            <person name="Yoon V."/>
            <person name="Hune M."/>
            <person name="Gregory S."/>
            <person name="Cheng C.H.C."/>
            <person name="Catchen J.M."/>
        </authorList>
    </citation>
    <scope>NUCLEOTIDE SEQUENCE [LARGE SCALE GENOMIC DNA]</scope>
    <source>
        <tissue evidence="5">White muscle</tissue>
    </source>
</reference>
<evidence type="ECO:0000313" key="6">
    <source>
        <dbReference type="Proteomes" id="UP001331515"/>
    </source>
</evidence>
<feature type="domain" description="ODAD1 central coiled coil region" evidence="4">
    <location>
        <begin position="149"/>
        <end position="252"/>
    </location>
</feature>
<name>A0AAN8E5K6_CHAGU</name>
<feature type="domain" description="ODAD1 central coiled coil region" evidence="4">
    <location>
        <begin position="266"/>
        <end position="414"/>
    </location>
</feature>
<evidence type="ECO:0000313" key="5">
    <source>
        <dbReference type="EMBL" id="KAK5934165.1"/>
    </source>
</evidence>
<accession>A0AAN8E5K6</accession>
<proteinExistence type="predicted"/>
<keyword evidence="1 2" id="KW-0175">Coiled coil</keyword>
<feature type="region of interest" description="Disordered" evidence="3">
    <location>
        <begin position="524"/>
        <end position="546"/>
    </location>
</feature>
<feature type="region of interest" description="Disordered" evidence="3">
    <location>
        <begin position="1"/>
        <end position="22"/>
    </location>
</feature>
<comment type="caution">
    <text evidence="5">The sequence shown here is derived from an EMBL/GenBank/DDBJ whole genome shotgun (WGS) entry which is preliminary data.</text>
</comment>
<dbReference type="EMBL" id="JAURVH010001514">
    <property type="protein sequence ID" value="KAK5934165.1"/>
    <property type="molecule type" value="Genomic_DNA"/>
</dbReference>
<dbReference type="Pfam" id="PF21773">
    <property type="entry name" value="ODAD1_CC"/>
    <property type="match status" value="2"/>
</dbReference>
<dbReference type="GO" id="GO:0036158">
    <property type="term" value="P:outer dynein arm assembly"/>
    <property type="evidence" value="ECO:0007669"/>
    <property type="project" value="TreeGrafter"/>
</dbReference>
<dbReference type="PANTHER" id="PTHR21694">
    <property type="entry name" value="COILED-COIL DOMAIN-CONTAINING PROTEIN 63"/>
    <property type="match status" value="1"/>
</dbReference>
<protein>
    <recommendedName>
        <fullName evidence="4">ODAD1 central coiled coil region domain-containing protein</fullName>
    </recommendedName>
</protein>
<dbReference type="PANTHER" id="PTHR21694:SF35">
    <property type="entry name" value="OUTER DYNEIN ARM-DOCKING COMPLEX SUBUNIT 1"/>
    <property type="match status" value="1"/>
</dbReference>
<organism evidence="5 6">
    <name type="scientific">Champsocephalus gunnari</name>
    <name type="common">Mackerel icefish</name>
    <dbReference type="NCBI Taxonomy" id="52237"/>
    <lineage>
        <taxon>Eukaryota</taxon>
        <taxon>Metazoa</taxon>
        <taxon>Chordata</taxon>
        <taxon>Craniata</taxon>
        <taxon>Vertebrata</taxon>
        <taxon>Euteleostomi</taxon>
        <taxon>Actinopterygii</taxon>
        <taxon>Neopterygii</taxon>
        <taxon>Teleostei</taxon>
        <taxon>Neoteleostei</taxon>
        <taxon>Acanthomorphata</taxon>
        <taxon>Eupercaria</taxon>
        <taxon>Perciformes</taxon>
        <taxon>Notothenioidei</taxon>
        <taxon>Channichthyidae</taxon>
        <taxon>Champsocephalus</taxon>
    </lineage>
</organism>
<evidence type="ECO:0000256" key="1">
    <source>
        <dbReference type="ARBA" id="ARBA00023054"/>
    </source>
</evidence>
<dbReference type="GO" id="GO:0005930">
    <property type="term" value="C:axoneme"/>
    <property type="evidence" value="ECO:0007669"/>
    <property type="project" value="TreeGrafter"/>
</dbReference>
<keyword evidence="6" id="KW-1185">Reference proteome</keyword>
<gene>
    <name evidence="5" type="ORF">CgunFtcFv8_014583</name>
</gene>
<dbReference type="AlphaFoldDB" id="A0AAN8E5K6"/>
<feature type="coiled-coil region" evidence="2">
    <location>
        <begin position="320"/>
        <end position="379"/>
    </location>
</feature>
<dbReference type="InterPro" id="IPR049258">
    <property type="entry name" value="ODAD1_CC"/>
</dbReference>
<dbReference type="Proteomes" id="UP001331515">
    <property type="component" value="Unassembled WGS sequence"/>
</dbReference>